<evidence type="ECO:0000256" key="4">
    <source>
        <dbReference type="ARBA" id="ARBA00023054"/>
    </source>
</evidence>
<feature type="domain" description="Myosin motor" evidence="9">
    <location>
        <begin position="1"/>
        <end position="185"/>
    </location>
</feature>
<dbReference type="InterPro" id="IPR027417">
    <property type="entry name" value="P-loop_NTPase"/>
</dbReference>
<evidence type="ECO:0000256" key="3">
    <source>
        <dbReference type="ARBA" id="ARBA00022840"/>
    </source>
</evidence>
<evidence type="ECO:0000256" key="6">
    <source>
        <dbReference type="ARBA" id="ARBA00023175"/>
    </source>
</evidence>
<keyword evidence="4" id="KW-0175">Coiled coil</keyword>
<dbReference type="GO" id="GO:0005737">
    <property type="term" value="C:cytoplasm"/>
    <property type="evidence" value="ECO:0007669"/>
    <property type="project" value="TreeGrafter"/>
</dbReference>
<comment type="caution">
    <text evidence="10">The sequence shown here is derived from an EMBL/GenBank/DDBJ whole genome shotgun (WGS) entry which is preliminary data.</text>
</comment>
<reference evidence="10" key="1">
    <citation type="submission" date="2018-11" db="EMBL/GenBank/DDBJ databases">
        <authorList>
            <consortium name="Pathogen Informatics"/>
        </authorList>
    </citation>
    <scope>NUCLEOTIDE SEQUENCE</scope>
</reference>
<dbReference type="GO" id="GO:0000146">
    <property type="term" value="F:microfilament motor activity"/>
    <property type="evidence" value="ECO:0007669"/>
    <property type="project" value="TreeGrafter"/>
</dbReference>
<dbReference type="Pfam" id="PF00063">
    <property type="entry name" value="Myosin_head"/>
    <property type="match status" value="1"/>
</dbReference>
<dbReference type="GO" id="GO:0007015">
    <property type="term" value="P:actin filament organization"/>
    <property type="evidence" value="ECO:0007669"/>
    <property type="project" value="TreeGrafter"/>
</dbReference>
<evidence type="ECO:0000259" key="9">
    <source>
        <dbReference type="PROSITE" id="PS51456"/>
    </source>
</evidence>
<comment type="similarity">
    <text evidence="1 8">Belongs to the TRAFAC class myosin-kinesin ATPase superfamily. Myosin family.</text>
</comment>
<dbReference type="GO" id="GO:0016020">
    <property type="term" value="C:membrane"/>
    <property type="evidence" value="ECO:0007669"/>
    <property type="project" value="TreeGrafter"/>
</dbReference>
<dbReference type="GO" id="GO:0005524">
    <property type="term" value="F:ATP binding"/>
    <property type="evidence" value="ECO:0007669"/>
    <property type="project" value="UniProtKB-KW"/>
</dbReference>
<dbReference type="PANTHER" id="PTHR13140:SF857">
    <property type="entry name" value="MYOSIN-11"/>
    <property type="match status" value="1"/>
</dbReference>
<dbReference type="AlphaFoldDB" id="A0A3S5CS51"/>
<dbReference type="PANTHER" id="PTHR13140">
    <property type="entry name" value="MYOSIN"/>
    <property type="match status" value="1"/>
</dbReference>
<keyword evidence="2" id="KW-0547">Nucleotide-binding</keyword>
<evidence type="ECO:0000313" key="10">
    <source>
        <dbReference type="EMBL" id="VEL43632.1"/>
    </source>
</evidence>
<dbReference type="InterPro" id="IPR001609">
    <property type="entry name" value="Myosin_head_motor_dom-like"/>
</dbReference>
<dbReference type="FunFam" id="1.20.120.720:FF:000001">
    <property type="entry name" value="Myosin heavy chain, muscle"/>
    <property type="match status" value="1"/>
</dbReference>
<keyword evidence="6" id="KW-0505">Motor protein</keyword>
<dbReference type="GO" id="GO:0016459">
    <property type="term" value="C:myosin complex"/>
    <property type="evidence" value="ECO:0007669"/>
    <property type="project" value="UniProtKB-KW"/>
</dbReference>
<dbReference type="OrthoDB" id="10055605at2759"/>
<dbReference type="GO" id="GO:0051015">
    <property type="term" value="F:actin filament binding"/>
    <property type="evidence" value="ECO:0007669"/>
    <property type="project" value="TreeGrafter"/>
</dbReference>
<dbReference type="Gene3D" id="1.10.10.820">
    <property type="match status" value="1"/>
</dbReference>
<keyword evidence="5 8" id="KW-0518">Myosin</keyword>
<dbReference type="SUPFAM" id="SSF52540">
    <property type="entry name" value="P-loop containing nucleoside triphosphate hydrolases"/>
    <property type="match status" value="1"/>
</dbReference>
<sequence>MSDSSELKAKLLLDNSRNPRYLSNGLLTVSGIDERQVFRETTEAMDIMGISNDDQDAIFRIIAAVLHLGDLDFKHERNSDQATLPDQSTAQKVSHLLGLALNDMTKAFLKPRLKVGREIVVKAQTKEQVEFAVEAISKAIYEKLFRWLVARINKSLDRAKRAGASFVGILDIAGFEIFEVALCYF</sequence>
<evidence type="ECO:0000256" key="7">
    <source>
        <dbReference type="ARBA" id="ARBA00023203"/>
    </source>
</evidence>
<evidence type="ECO:0000313" key="11">
    <source>
        <dbReference type="Proteomes" id="UP000784294"/>
    </source>
</evidence>
<accession>A0A3S5CS51</accession>
<dbReference type="Proteomes" id="UP000784294">
    <property type="component" value="Unassembled WGS sequence"/>
</dbReference>
<protein>
    <recommendedName>
        <fullName evidence="9">Myosin motor domain-containing protein</fullName>
    </recommendedName>
</protein>
<keyword evidence="3" id="KW-0067">ATP-binding</keyword>
<proteinExistence type="inferred from homology"/>
<evidence type="ECO:0000256" key="5">
    <source>
        <dbReference type="ARBA" id="ARBA00023123"/>
    </source>
</evidence>
<dbReference type="PROSITE" id="PS51456">
    <property type="entry name" value="MYOSIN_MOTOR"/>
    <property type="match status" value="1"/>
</dbReference>
<evidence type="ECO:0000256" key="8">
    <source>
        <dbReference type="PROSITE-ProRule" id="PRU00782"/>
    </source>
</evidence>
<keyword evidence="11" id="KW-1185">Reference proteome</keyword>
<keyword evidence="7 8" id="KW-0009">Actin-binding</keyword>
<gene>
    <name evidence="10" type="ORF">PXEA_LOCUS37072</name>
</gene>
<name>A0A3S5CS51_9PLAT</name>
<evidence type="ECO:0000256" key="2">
    <source>
        <dbReference type="ARBA" id="ARBA00022741"/>
    </source>
</evidence>
<dbReference type="Gene3D" id="1.20.120.720">
    <property type="entry name" value="Myosin VI head, motor domain, U50 subdomain"/>
    <property type="match status" value="1"/>
</dbReference>
<comment type="caution">
    <text evidence="8">Lacks conserved residue(s) required for the propagation of feature annotation.</text>
</comment>
<organism evidence="10 11">
    <name type="scientific">Protopolystoma xenopodis</name>
    <dbReference type="NCBI Taxonomy" id="117903"/>
    <lineage>
        <taxon>Eukaryota</taxon>
        <taxon>Metazoa</taxon>
        <taxon>Spiralia</taxon>
        <taxon>Lophotrochozoa</taxon>
        <taxon>Platyhelminthes</taxon>
        <taxon>Monogenea</taxon>
        <taxon>Polyopisthocotylea</taxon>
        <taxon>Polystomatidea</taxon>
        <taxon>Polystomatidae</taxon>
        <taxon>Protopolystoma</taxon>
    </lineage>
</organism>
<evidence type="ECO:0000256" key="1">
    <source>
        <dbReference type="ARBA" id="ARBA00008314"/>
    </source>
</evidence>
<dbReference type="EMBL" id="CAAALY010283434">
    <property type="protein sequence ID" value="VEL43632.1"/>
    <property type="molecule type" value="Genomic_DNA"/>
</dbReference>
<dbReference type="SMART" id="SM00242">
    <property type="entry name" value="MYSc"/>
    <property type="match status" value="1"/>
</dbReference>